<dbReference type="OrthoDB" id="5775049at2759"/>
<dbReference type="InterPro" id="IPR029021">
    <property type="entry name" value="Prot-tyrosine_phosphatase-like"/>
</dbReference>
<evidence type="ECO:0000259" key="2">
    <source>
        <dbReference type="PROSITE" id="PS50055"/>
    </source>
</evidence>
<dbReference type="OMA" id="CIHIMRY"/>
<dbReference type="InterPro" id="IPR000387">
    <property type="entry name" value="Tyr_Pase_dom"/>
</dbReference>
<dbReference type="InterPro" id="IPR003595">
    <property type="entry name" value="Tyr_Pase_cat"/>
</dbReference>
<feature type="region of interest" description="Disordered" evidence="1">
    <location>
        <begin position="261"/>
        <end position="281"/>
    </location>
</feature>
<accession>A0A3P6SE38</accession>
<dbReference type="PANTHER" id="PTHR46163:SF24">
    <property type="entry name" value="PROTEIN-TYROSINE PHOSPHATASE CATALYTIC DOMAIN-CONTAINING PROTEIN-RELATED"/>
    <property type="match status" value="1"/>
</dbReference>
<evidence type="ECO:0000313" key="4">
    <source>
        <dbReference type="EMBL" id="VDK72816.1"/>
    </source>
</evidence>
<evidence type="ECO:0000313" key="5">
    <source>
        <dbReference type="Proteomes" id="UP000277928"/>
    </source>
</evidence>
<feature type="domain" description="Tyrosine specific protein phosphatases" evidence="3">
    <location>
        <begin position="489"/>
        <end position="563"/>
    </location>
</feature>
<dbReference type="PANTHER" id="PTHR46163">
    <property type="entry name" value="TYROSINE-PROTEIN PHOSPHATASE-RELATED"/>
    <property type="match status" value="1"/>
</dbReference>
<evidence type="ECO:0000259" key="3">
    <source>
        <dbReference type="PROSITE" id="PS50056"/>
    </source>
</evidence>
<dbReference type="PRINTS" id="PR00700">
    <property type="entry name" value="PRTYPHPHTASE"/>
</dbReference>
<dbReference type="AlphaFoldDB" id="A0A3P6SE38"/>
<gene>
    <name evidence="4" type="ORF">NLS_LOCUS1903</name>
</gene>
<feature type="domain" description="Tyrosine-protein phosphatase" evidence="2">
    <location>
        <begin position="321"/>
        <end position="572"/>
    </location>
</feature>
<dbReference type="STRING" id="42156.A0A3P6SE38"/>
<evidence type="ECO:0000256" key="1">
    <source>
        <dbReference type="SAM" id="MobiDB-lite"/>
    </source>
</evidence>
<dbReference type="PROSITE" id="PS50056">
    <property type="entry name" value="TYR_PHOSPHATASE_2"/>
    <property type="match status" value="1"/>
</dbReference>
<feature type="compositionally biased region" description="Basic and acidic residues" evidence="1">
    <location>
        <begin position="168"/>
        <end position="193"/>
    </location>
</feature>
<protein>
    <recommendedName>
        <fullName evidence="6">Tyrosine-protein phosphatase domain-containing protein</fullName>
    </recommendedName>
</protein>
<dbReference type="SMART" id="SM00404">
    <property type="entry name" value="PTPc_motif"/>
    <property type="match status" value="1"/>
</dbReference>
<dbReference type="EMBL" id="UYRX01000078">
    <property type="protein sequence ID" value="VDK72816.1"/>
    <property type="molecule type" value="Genomic_DNA"/>
</dbReference>
<dbReference type="Pfam" id="PF00102">
    <property type="entry name" value="Y_phosphatase"/>
    <property type="match status" value="1"/>
</dbReference>
<dbReference type="Proteomes" id="UP000277928">
    <property type="component" value="Unassembled WGS sequence"/>
</dbReference>
<feature type="region of interest" description="Disordered" evidence="1">
    <location>
        <begin position="92"/>
        <end position="193"/>
    </location>
</feature>
<dbReference type="SUPFAM" id="SSF52799">
    <property type="entry name" value="(Phosphotyrosine protein) phosphatases II"/>
    <property type="match status" value="1"/>
</dbReference>
<dbReference type="Gene3D" id="3.90.190.10">
    <property type="entry name" value="Protein tyrosine phosphatase superfamily"/>
    <property type="match status" value="1"/>
</dbReference>
<dbReference type="PROSITE" id="PS50055">
    <property type="entry name" value="TYR_PHOSPHATASE_PTP"/>
    <property type="match status" value="1"/>
</dbReference>
<dbReference type="SMART" id="SM00194">
    <property type="entry name" value="PTPc"/>
    <property type="match status" value="1"/>
</dbReference>
<keyword evidence="5" id="KW-1185">Reference proteome</keyword>
<evidence type="ECO:0008006" key="6">
    <source>
        <dbReference type="Google" id="ProtNLM"/>
    </source>
</evidence>
<proteinExistence type="predicted"/>
<name>A0A3P6SE38_LITSI</name>
<feature type="compositionally biased region" description="Basic and acidic residues" evidence="1">
    <location>
        <begin position="16"/>
        <end position="28"/>
    </location>
</feature>
<sequence length="597" mass="67520">MSSAASCRASTAGGDNRTEMRDPSVSGEDARRFSGLHRLLCSANNFDLTVLRLTLHSLDCIAIQSMNFKKGNKVLQKLSSEKSANLGRISASLSREKVERRSSARVAGKLSDKVTASSDERSGSKESSSFSGLSKEHGRENKYTKENHRRHGKTEESVKCTMSSGSAERSDDERAEYDKKKERTVGEVSEKEVPQRKARPYYYNDLLDGVPESLQSSEEDLSQAGAESSRPFCYDEFLDGLTRSLMNSAESEANEIVTATRESECSLMQPPSHTQKTSRDNNRSIKVENVAENATEESEVNVVQGRKTKMSNKFVLLRGDPSFLKSTDKSALSAQKLVSGEDVTDFTLKYISSKKSSERAMKLEHKFLWQQQRHISDFCRSEAAGPTEQSLIDFFRMLWQCHVLLVICLEPLTDPKTCYPYFSFKKEQVVKARARISLETREVIQTAVANLCVYEAVLTNLEIKGGVNKRCVYIMQYDKWTHEKAISPDPLVKMIRVMEEMHEKKREPIVVHSSHGIRRAAIFVVTSLLIRQIAETNRLSVLKAALAVRRRRYGVLRLLADYRLVLQSALCYARQRDLIRNEKIFMDAIDILECRSV</sequence>
<feature type="compositionally biased region" description="Basic and acidic residues" evidence="1">
    <location>
        <begin position="134"/>
        <end position="146"/>
    </location>
</feature>
<reference evidence="4 5" key="1">
    <citation type="submission" date="2018-08" db="EMBL/GenBank/DDBJ databases">
        <authorList>
            <person name="Laetsch R D."/>
            <person name="Stevens L."/>
            <person name="Kumar S."/>
            <person name="Blaxter L. M."/>
        </authorList>
    </citation>
    <scope>NUCLEOTIDE SEQUENCE [LARGE SCALE GENOMIC DNA]</scope>
</reference>
<dbReference type="InterPro" id="IPR052782">
    <property type="entry name" value="Oocyte-zygote_transition_reg"/>
</dbReference>
<organism evidence="4 5">
    <name type="scientific">Litomosoides sigmodontis</name>
    <name type="common">Filarial nematode worm</name>
    <dbReference type="NCBI Taxonomy" id="42156"/>
    <lineage>
        <taxon>Eukaryota</taxon>
        <taxon>Metazoa</taxon>
        <taxon>Ecdysozoa</taxon>
        <taxon>Nematoda</taxon>
        <taxon>Chromadorea</taxon>
        <taxon>Rhabditida</taxon>
        <taxon>Spirurina</taxon>
        <taxon>Spiruromorpha</taxon>
        <taxon>Filarioidea</taxon>
        <taxon>Onchocercidae</taxon>
        <taxon>Litomosoides</taxon>
    </lineage>
</organism>
<dbReference type="InterPro" id="IPR000242">
    <property type="entry name" value="PTP_cat"/>
</dbReference>
<feature type="region of interest" description="Disordered" evidence="1">
    <location>
        <begin position="1"/>
        <end position="28"/>
    </location>
</feature>
<dbReference type="GO" id="GO:0004725">
    <property type="term" value="F:protein tyrosine phosphatase activity"/>
    <property type="evidence" value="ECO:0007669"/>
    <property type="project" value="InterPro"/>
</dbReference>